<evidence type="ECO:0000256" key="6">
    <source>
        <dbReference type="RuleBase" id="RU364082"/>
    </source>
</evidence>
<dbReference type="GO" id="GO:0048270">
    <property type="term" value="F:methionine adenosyltransferase regulator activity"/>
    <property type="evidence" value="ECO:0007669"/>
    <property type="project" value="TreeGrafter"/>
</dbReference>
<evidence type="ECO:0000256" key="1">
    <source>
        <dbReference type="ARBA" id="ARBA00004781"/>
    </source>
</evidence>
<dbReference type="EMBL" id="JXQV01000004">
    <property type="protein sequence ID" value="KIQ04812.1"/>
    <property type="molecule type" value="Genomic_DNA"/>
</dbReference>
<dbReference type="Gene3D" id="3.90.25.10">
    <property type="entry name" value="UDP-galactose 4-epimerase, domain 1"/>
    <property type="match status" value="1"/>
</dbReference>
<comment type="pathway">
    <text evidence="1 6">Carbohydrate biosynthesis; dTDP-L-rhamnose biosynthesis.</text>
</comment>
<dbReference type="Gene3D" id="3.40.50.720">
    <property type="entry name" value="NAD(P)-binding Rossmann-like Domain"/>
    <property type="match status" value="1"/>
</dbReference>
<dbReference type="UniPathway" id="UPA00124"/>
<dbReference type="Pfam" id="PF04321">
    <property type="entry name" value="RmlD_sub_bind"/>
    <property type="match status" value="1"/>
</dbReference>
<dbReference type="SUPFAM" id="SSF51735">
    <property type="entry name" value="NAD(P)-binding Rossmann-fold domains"/>
    <property type="match status" value="1"/>
</dbReference>
<comment type="function">
    <text evidence="6">Catalyzes the reduction of dTDP-6-deoxy-L-lyxo-4-hexulose to yield dTDP-L-rhamnose.</text>
</comment>
<dbReference type="PANTHER" id="PTHR10491">
    <property type="entry name" value="DTDP-4-DEHYDRORHAMNOSE REDUCTASE"/>
    <property type="match status" value="1"/>
</dbReference>
<dbReference type="Proteomes" id="UP000035017">
    <property type="component" value="Unassembled WGS sequence"/>
</dbReference>
<dbReference type="InterPro" id="IPR005913">
    <property type="entry name" value="dTDP_dehydrorham_reduct"/>
</dbReference>
<gene>
    <name evidence="8" type="ORF">RU07_04535</name>
</gene>
<keyword evidence="6" id="KW-0521">NADP</keyword>
<proteinExistence type="inferred from homology"/>
<organism evidence="8 9">
    <name type="scientific">Agrobacterium tumefaciens</name>
    <dbReference type="NCBI Taxonomy" id="358"/>
    <lineage>
        <taxon>Bacteria</taxon>
        <taxon>Pseudomonadati</taxon>
        <taxon>Pseudomonadota</taxon>
        <taxon>Alphaproteobacteria</taxon>
        <taxon>Hyphomicrobiales</taxon>
        <taxon>Rhizobiaceae</taxon>
        <taxon>Rhizobium/Agrobacterium group</taxon>
        <taxon>Agrobacterium</taxon>
        <taxon>Agrobacterium tumefaciens complex</taxon>
    </lineage>
</organism>
<reference evidence="8 9" key="1">
    <citation type="submission" date="2014-12" db="EMBL/GenBank/DDBJ databases">
        <title>16Stimator: statistical estimation of ribosomal gene copy numbers from draft genome assemblies.</title>
        <authorList>
            <person name="Perisin M.A."/>
            <person name="Vetter M."/>
            <person name="Gilbert J.A."/>
            <person name="Bergelson J."/>
        </authorList>
    </citation>
    <scope>NUCLEOTIDE SEQUENCE [LARGE SCALE GENOMIC DNA]</scope>
    <source>
        <strain evidence="8 9">MEJ076</strain>
    </source>
</reference>
<evidence type="ECO:0000256" key="5">
    <source>
        <dbReference type="ARBA" id="ARBA00048200"/>
    </source>
</evidence>
<dbReference type="PANTHER" id="PTHR10491:SF4">
    <property type="entry name" value="METHIONINE ADENOSYLTRANSFERASE 2 SUBUNIT BETA"/>
    <property type="match status" value="1"/>
</dbReference>
<name>A0A0D0JFV8_AGRTU</name>
<dbReference type="GO" id="GO:0006556">
    <property type="term" value="P:S-adenosylmethionine biosynthetic process"/>
    <property type="evidence" value="ECO:0007669"/>
    <property type="project" value="TreeGrafter"/>
</dbReference>
<comment type="catalytic activity">
    <reaction evidence="5 6">
        <text>dTDP-beta-L-rhamnose + NADP(+) = dTDP-4-dehydro-beta-L-rhamnose + NADPH + H(+)</text>
        <dbReference type="Rhea" id="RHEA:21796"/>
        <dbReference type="ChEBI" id="CHEBI:15378"/>
        <dbReference type="ChEBI" id="CHEBI:57510"/>
        <dbReference type="ChEBI" id="CHEBI:57783"/>
        <dbReference type="ChEBI" id="CHEBI:58349"/>
        <dbReference type="ChEBI" id="CHEBI:62830"/>
        <dbReference type="EC" id="1.1.1.133"/>
    </reaction>
</comment>
<feature type="domain" description="RmlD-like substrate binding" evidence="7">
    <location>
        <begin position="6"/>
        <end position="282"/>
    </location>
</feature>
<dbReference type="InterPro" id="IPR036291">
    <property type="entry name" value="NAD(P)-bd_dom_sf"/>
</dbReference>
<dbReference type="GO" id="GO:0008831">
    <property type="term" value="F:dTDP-4-dehydrorhamnose reductase activity"/>
    <property type="evidence" value="ECO:0007669"/>
    <property type="project" value="UniProtKB-EC"/>
</dbReference>
<evidence type="ECO:0000256" key="3">
    <source>
        <dbReference type="ARBA" id="ARBA00012929"/>
    </source>
</evidence>
<comment type="similarity">
    <text evidence="2 6">Belongs to the dTDP-4-dehydrorhamnose reductase family.</text>
</comment>
<evidence type="ECO:0000313" key="9">
    <source>
        <dbReference type="Proteomes" id="UP000035017"/>
    </source>
</evidence>
<evidence type="ECO:0000259" key="7">
    <source>
        <dbReference type="Pfam" id="PF04321"/>
    </source>
</evidence>
<comment type="caution">
    <text evidence="8">The sequence shown here is derived from an EMBL/GenBank/DDBJ whole genome shotgun (WGS) entry which is preliminary data.</text>
</comment>
<dbReference type="GO" id="GO:0048269">
    <property type="term" value="C:methionine adenosyltransferase complex"/>
    <property type="evidence" value="ECO:0007669"/>
    <property type="project" value="TreeGrafter"/>
</dbReference>
<dbReference type="InterPro" id="IPR029903">
    <property type="entry name" value="RmlD-like-bd"/>
</dbReference>
<keyword evidence="6" id="KW-0560">Oxidoreductase</keyword>
<dbReference type="AlphaFoldDB" id="A0A0D0JFV8"/>
<dbReference type="GO" id="GO:0019305">
    <property type="term" value="P:dTDP-rhamnose biosynthetic process"/>
    <property type="evidence" value="ECO:0007669"/>
    <property type="project" value="UniProtKB-UniPathway"/>
</dbReference>
<protein>
    <recommendedName>
        <fullName evidence="4 6">dTDP-4-dehydrorhamnose reductase</fullName>
        <ecNumber evidence="3 6">1.1.1.133</ecNumber>
    </recommendedName>
</protein>
<accession>A0A0D0JFV8</accession>
<sequence length="291" mass="31141">MMAGPVLLIGHSGMLGSRFAGDINADQVVNLPREALDVTRPRHLIDSVVGTSASVIINCAAHTNVEEAESDRAAAFSTNAILPGLLGQAARESNALLVHFSSTGCYGQNGADGLAPHSDFAGLNPTTVHHKSKAAGEVSVREAGCRHLILRLGWLYGGSAAHRKNFVWARITEARNKTEMASDPYQYGSPTNVDDVVKQTMALIEAGMTGTFNCVASGAVSRFDYVHHILKSAQLFPRLLPQRFQRKAPVSPNEAAINEKLDLLGLNKMPSWDVALSAYVTSLLAEEGQGR</sequence>
<evidence type="ECO:0000256" key="2">
    <source>
        <dbReference type="ARBA" id="ARBA00010944"/>
    </source>
</evidence>
<comment type="cofactor">
    <cofactor evidence="6">
        <name>Mg(2+)</name>
        <dbReference type="ChEBI" id="CHEBI:18420"/>
    </cofactor>
    <text evidence="6">Binds 1 Mg(2+) ion per monomer.</text>
</comment>
<evidence type="ECO:0000256" key="4">
    <source>
        <dbReference type="ARBA" id="ARBA00017099"/>
    </source>
</evidence>
<evidence type="ECO:0000313" key="8">
    <source>
        <dbReference type="EMBL" id="KIQ04812.1"/>
    </source>
</evidence>
<dbReference type="EC" id="1.1.1.133" evidence="3 6"/>